<dbReference type="PANTHER" id="PTHR28241:SF1">
    <property type="entry name" value="MITOCHONDRIAL IMPORT PROTEIN 1"/>
    <property type="match status" value="1"/>
</dbReference>
<name>A0A0D7BQ92_9AGAR</name>
<feature type="compositionally biased region" description="Low complexity" evidence="1">
    <location>
        <begin position="118"/>
        <end position="129"/>
    </location>
</feature>
<feature type="region of interest" description="Disordered" evidence="1">
    <location>
        <begin position="21"/>
        <end position="69"/>
    </location>
</feature>
<dbReference type="Proteomes" id="UP000054007">
    <property type="component" value="Unassembled WGS sequence"/>
</dbReference>
<evidence type="ECO:0008006" key="4">
    <source>
        <dbReference type="Google" id="ProtNLM"/>
    </source>
</evidence>
<feature type="compositionally biased region" description="Basic and acidic residues" evidence="1">
    <location>
        <begin position="132"/>
        <end position="143"/>
    </location>
</feature>
<keyword evidence="3" id="KW-1185">Reference proteome</keyword>
<dbReference type="GO" id="GO:0005741">
    <property type="term" value="C:mitochondrial outer membrane"/>
    <property type="evidence" value="ECO:0007669"/>
    <property type="project" value="InterPro"/>
</dbReference>
<dbReference type="OrthoDB" id="5529571at2759"/>
<dbReference type="PANTHER" id="PTHR28241">
    <property type="entry name" value="MITOCHONDRIAL IMPORT PROTEIN 1"/>
    <property type="match status" value="1"/>
</dbReference>
<evidence type="ECO:0000313" key="3">
    <source>
        <dbReference type="Proteomes" id="UP000054007"/>
    </source>
</evidence>
<sequence length="264" mass="28516">MSEGTPFNAADESLLEAALSQSFSVSPQQAEALLPKDTPATHESLVETSKADAPSAPPLVSSEDMESWKSEYDEQLEHWKAESAVAREKAEKERKKWADIRATEPKEDYSGWENVKQSVSVTASPPTTSIADARDLITGEAEKPSAPPSNGDSGKWEDVHSNLSSSFPSMNFPDADDDNDEPQASSRKPPAAAPTSVTLAAFDSSLSTRTRVKALLSSLAINLLLPFVNGVMLGFGEIFAKNVVLAWWRPGSSVAQTGIRKRRL</sequence>
<dbReference type="STRING" id="1314674.A0A0D7BQ92"/>
<evidence type="ECO:0000256" key="1">
    <source>
        <dbReference type="SAM" id="MobiDB-lite"/>
    </source>
</evidence>
<gene>
    <name evidence="2" type="ORF">CYLTODRAFT_417988</name>
</gene>
<accession>A0A0D7BQ92</accession>
<evidence type="ECO:0000313" key="2">
    <source>
        <dbReference type="EMBL" id="KIY72400.1"/>
    </source>
</evidence>
<reference evidence="2 3" key="1">
    <citation type="journal article" date="2015" name="Fungal Genet. Biol.">
        <title>Evolution of novel wood decay mechanisms in Agaricales revealed by the genome sequences of Fistulina hepatica and Cylindrobasidium torrendii.</title>
        <authorList>
            <person name="Floudas D."/>
            <person name="Held B.W."/>
            <person name="Riley R."/>
            <person name="Nagy L.G."/>
            <person name="Koehler G."/>
            <person name="Ransdell A.S."/>
            <person name="Younus H."/>
            <person name="Chow J."/>
            <person name="Chiniquy J."/>
            <person name="Lipzen A."/>
            <person name="Tritt A."/>
            <person name="Sun H."/>
            <person name="Haridas S."/>
            <person name="LaButti K."/>
            <person name="Ohm R.A."/>
            <person name="Kues U."/>
            <person name="Blanchette R.A."/>
            <person name="Grigoriev I.V."/>
            <person name="Minto R.E."/>
            <person name="Hibbett D.S."/>
        </authorList>
    </citation>
    <scope>NUCLEOTIDE SEQUENCE [LARGE SCALE GENOMIC DNA]</scope>
    <source>
        <strain evidence="2 3">FP15055 ss-10</strain>
    </source>
</reference>
<dbReference type="GO" id="GO:0045040">
    <property type="term" value="P:protein insertion into mitochondrial outer membrane"/>
    <property type="evidence" value="ECO:0007669"/>
    <property type="project" value="TreeGrafter"/>
</dbReference>
<feature type="region of interest" description="Disordered" evidence="1">
    <location>
        <begin position="83"/>
        <end position="194"/>
    </location>
</feature>
<dbReference type="EMBL" id="KN880444">
    <property type="protein sequence ID" value="KIY72400.1"/>
    <property type="molecule type" value="Genomic_DNA"/>
</dbReference>
<dbReference type="InterPro" id="IPR013262">
    <property type="entry name" value="OMP_MIM1/TOM13_mt"/>
</dbReference>
<feature type="compositionally biased region" description="Basic and acidic residues" evidence="1">
    <location>
        <begin position="83"/>
        <end position="109"/>
    </location>
</feature>
<protein>
    <recommendedName>
        <fullName evidence="4">TOM13-domain-containing protein</fullName>
    </recommendedName>
</protein>
<dbReference type="Pfam" id="PF08219">
    <property type="entry name" value="TOM13"/>
    <property type="match status" value="1"/>
</dbReference>
<dbReference type="GO" id="GO:0070096">
    <property type="term" value="P:mitochondrial outer membrane translocase complex assembly"/>
    <property type="evidence" value="ECO:0007669"/>
    <property type="project" value="TreeGrafter"/>
</dbReference>
<organism evidence="2 3">
    <name type="scientific">Cylindrobasidium torrendii FP15055 ss-10</name>
    <dbReference type="NCBI Taxonomy" id="1314674"/>
    <lineage>
        <taxon>Eukaryota</taxon>
        <taxon>Fungi</taxon>
        <taxon>Dikarya</taxon>
        <taxon>Basidiomycota</taxon>
        <taxon>Agaricomycotina</taxon>
        <taxon>Agaricomycetes</taxon>
        <taxon>Agaricomycetidae</taxon>
        <taxon>Agaricales</taxon>
        <taxon>Marasmiineae</taxon>
        <taxon>Physalacriaceae</taxon>
        <taxon>Cylindrobasidium</taxon>
    </lineage>
</organism>
<proteinExistence type="predicted"/>
<dbReference type="AlphaFoldDB" id="A0A0D7BQ92"/>